<dbReference type="PROSITE" id="PS51462">
    <property type="entry name" value="NUDIX"/>
    <property type="match status" value="1"/>
</dbReference>
<proteinExistence type="predicted"/>
<dbReference type="InterPro" id="IPR015797">
    <property type="entry name" value="NUDIX_hydrolase-like_dom_sf"/>
</dbReference>
<reference evidence="2 3" key="1">
    <citation type="journal article" date="2016" name="Mol. Biol. Evol.">
        <title>Comparative Genomics of Early-Diverging Mushroom-Forming Fungi Provides Insights into the Origins of Lignocellulose Decay Capabilities.</title>
        <authorList>
            <person name="Nagy L.G."/>
            <person name="Riley R."/>
            <person name="Tritt A."/>
            <person name="Adam C."/>
            <person name="Daum C."/>
            <person name="Floudas D."/>
            <person name="Sun H."/>
            <person name="Yadav J.S."/>
            <person name="Pangilinan J."/>
            <person name="Larsson K.H."/>
            <person name="Matsuura K."/>
            <person name="Barry K."/>
            <person name="Labutti K."/>
            <person name="Kuo R."/>
            <person name="Ohm R.A."/>
            <person name="Bhattacharya S.S."/>
            <person name="Shirouzu T."/>
            <person name="Yoshinaga Y."/>
            <person name="Martin F.M."/>
            <person name="Grigoriev I.V."/>
            <person name="Hibbett D.S."/>
        </authorList>
    </citation>
    <scope>NUCLEOTIDE SEQUENCE [LARGE SCALE GENOMIC DNA]</scope>
    <source>
        <strain evidence="2 3">CBS 109695</strain>
    </source>
</reference>
<evidence type="ECO:0000313" key="2">
    <source>
        <dbReference type="EMBL" id="KZP27423.1"/>
    </source>
</evidence>
<dbReference type="PANTHER" id="PTHR12992">
    <property type="entry name" value="NUDIX HYDROLASE"/>
    <property type="match status" value="1"/>
</dbReference>
<dbReference type="AlphaFoldDB" id="A0A166QQE3"/>
<name>A0A166QQE3_9AGAM</name>
<accession>A0A166QQE3</accession>
<evidence type="ECO:0000313" key="3">
    <source>
        <dbReference type="Proteomes" id="UP000076532"/>
    </source>
</evidence>
<organism evidence="2 3">
    <name type="scientific">Athelia psychrophila</name>
    <dbReference type="NCBI Taxonomy" id="1759441"/>
    <lineage>
        <taxon>Eukaryota</taxon>
        <taxon>Fungi</taxon>
        <taxon>Dikarya</taxon>
        <taxon>Basidiomycota</taxon>
        <taxon>Agaricomycotina</taxon>
        <taxon>Agaricomycetes</taxon>
        <taxon>Agaricomycetidae</taxon>
        <taxon>Atheliales</taxon>
        <taxon>Atheliaceae</taxon>
        <taxon>Athelia</taxon>
    </lineage>
</organism>
<dbReference type="OrthoDB" id="10260614at2759"/>
<dbReference type="STRING" id="436010.A0A166QQE3"/>
<dbReference type="SUPFAM" id="SSF55811">
    <property type="entry name" value="Nudix"/>
    <property type="match status" value="1"/>
</dbReference>
<keyword evidence="3" id="KW-1185">Reference proteome</keyword>
<dbReference type="PANTHER" id="PTHR12992:SF45">
    <property type="entry name" value="NUDIX HYDROLASE DOMAIN-CONTAINING PROTEIN"/>
    <property type="match status" value="1"/>
</dbReference>
<sequence length="259" mass="28560">MFTNALNRLSNDTQEYINRLGKYQPDFDDSLYSGCVPIRAAVLVLLYEIDGKIRVLLTTRSKNLRTHPGQTALPGGKADETTDKSALDTALREAEEEVGLPRKCPHIRIICALDTFVSKYKILVTPVVAFLTDVSVLNDLKASDAEVDLIFSHPLEALLDPLLASAEPDLVPIGSVDWPYDVEYHNSSDASLPWCALTYRMHRFRSAASPIKGMTSDVLIRTAEIAYAKGPAYQRWPTNQTPGFTGTHKSLAAVLANVQ</sequence>
<gene>
    <name evidence="2" type="ORF">FIBSPDRAFT_948689</name>
</gene>
<dbReference type="CDD" id="cd03426">
    <property type="entry name" value="NUDIX_CoAse_Nudt7"/>
    <property type="match status" value="1"/>
</dbReference>
<feature type="domain" description="Nudix hydrolase" evidence="1">
    <location>
        <begin position="37"/>
        <end position="176"/>
    </location>
</feature>
<dbReference type="Pfam" id="PF00293">
    <property type="entry name" value="NUDIX"/>
    <property type="match status" value="1"/>
</dbReference>
<dbReference type="Gene3D" id="3.90.79.10">
    <property type="entry name" value="Nucleoside Triphosphate Pyrophosphohydrolase"/>
    <property type="match status" value="1"/>
</dbReference>
<evidence type="ECO:0000259" key="1">
    <source>
        <dbReference type="PROSITE" id="PS51462"/>
    </source>
</evidence>
<dbReference type="InterPro" id="IPR045121">
    <property type="entry name" value="CoAse"/>
</dbReference>
<dbReference type="GO" id="GO:0010945">
    <property type="term" value="F:coenzyme A diphosphatase activity"/>
    <property type="evidence" value="ECO:0007669"/>
    <property type="project" value="InterPro"/>
</dbReference>
<dbReference type="EMBL" id="KV417509">
    <property type="protein sequence ID" value="KZP27423.1"/>
    <property type="molecule type" value="Genomic_DNA"/>
</dbReference>
<protein>
    <recommendedName>
        <fullName evidence="1">Nudix hydrolase domain-containing protein</fullName>
    </recommendedName>
</protein>
<dbReference type="GO" id="GO:0015938">
    <property type="term" value="P:coenzyme A catabolic process"/>
    <property type="evidence" value="ECO:0007669"/>
    <property type="project" value="TreeGrafter"/>
</dbReference>
<dbReference type="InterPro" id="IPR000086">
    <property type="entry name" value="NUDIX_hydrolase_dom"/>
</dbReference>
<dbReference type="Proteomes" id="UP000076532">
    <property type="component" value="Unassembled WGS sequence"/>
</dbReference>